<dbReference type="EMBL" id="CXWC01000011">
    <property type="protein sequence ID" value="CTQ72286.1"/>
    <property type="molecule type" value="Genomic_DNA"/>
</dbReference>
<evidence type="ECO:0000313" key="8">
    <source>
        <dbReference type="Proteomes" id="UP000049983"/>
    </source>
</evidence>
<dbReference type="AlphaFoldDB" id="A0A0M6ZEE0"/>
<dbReference type="SUPFAM" id="SSF52518">
    <property type="entry name" value="Thiamin diphosphate-binding fold (THDP-binding)"/>
    <property type="match status" value="2"/>
</dbReference>
<dbReference type="Pfam" id="PF02776">
    <property type="entry name" value="TPP_enzyme_N"/>
    <property type="match status" value="1"/>
</dbReference>
<evidence type="ECO:0000259" key="4">
    <source>
        <dbReference type="Pfam" id="PF00205"/>
    </source>
</evidence>
<dbReference type="OrthoDB" id="9773408at2"/>
<dbReference type="GO" id="GO:0030976">
    <property type="term" value="F:thiamine pyrophosphate binding"/>
    <property type="evidence" value="ECO:0007669"/>
    <property type="project" value="InterPro"/>
</dbReference>
<dbReference type="GO" id="GO:0050660">
    <property type="term" value="F:flavin adenine dinucleotide binding"/>
    <property type="evidence" value="ECO:0007669"/>
    <property type="project" value="TreeGrafter"/>
</dbReference>
<dbReference type="GO" id="GO:0050695">
    <property type="term" value="F:benzoylformate decarboxylase activity"/>
    <property type="evidence" value="ECO:0007669"/>
    <property type="project" value="UniProtKB-EC"/>
</dbReference>
<dbReference type="STRING" id="311410.LA5095_00041"/>
<dbReference type="CDD" id="cd07035">
    <property type="entry name" value="TPP_PYR_POX_like"/>
    <property type="match status" value="1"/>
</dbReference>
<dbReference type="InterPro" id="IPR012001">
    <property type="entry name" value="Thiamin_PyroP_enz_TPP-bd_dom"/>
</dbReference>
<dbReference type="Gene3D" id="3.40.50.970">
    <property type="match status" value="2"/>
</dbReference>
<dbReference type="RefSeq" id="WP_055110938.1">
    <property type="nucleotide sequence ID" value="NZ_CXWA01000006.1"/>
</dbReference>
<dbReference type="CDD" id="cd02002">
    <property type="entry name" value="TPP_BFDC"/>
    <property type="match status" value="1"/>
</dbReference>
<keyword evidence="2 3" id="KW-0786">Thiamine pyrophosphate</keyword>
<dbReference type="GO" id="GO:0019752">
    <property type="term" value="P:carboxylic acid metabolic process"/>
    <property type="evidence" value="ECO:0007669"/>
    <property type="project" value="UniProtKB-ARBA"/>
</dbReference>
<evidence type="ECO:0000313" key="7">
    <source>
        <dbReference type="EMBL" id="CTQ72286.1"/>
    </source>
</evidence>
<dbReference type="Proteomes" id="UP000049983">
    <property type="component" value="Unassembled WGS sequence"/>
</dbReference>
<feature type="domain" description="Thiamine pyrophosphate enzyme central" evidence="4">
    <location>
        <begin position="185"/>
        <end position="305"/>
    </location>
</feature>
<dbReference type="GeneID" id="97670535"/>
<dbReference type="Gene3D" id="3.40.50.1220">
    <property type="entry name" value="TPP-binding domain"/>
    <property type="match status" value="1"/>
</dbReference>
<name>A0A0M6ZEE0_9HYPH</name>
<dbReference type="InterPro" id="IPR029061">
    <property type="entry name" value="THDP-binding"/>
</dbReference>
<dbReference type="InterPro" id="IPR045229">
    <property type="entry name" value="TPP_enz"/>
</dbReference>
<dbReference type="SUPFAM" id="SSF52467">
    <property type="entry name" value="DHS-like NAD/FAD-binding domain"/>
    <property type="match status" value="1"/>
</dbReference>
<dbReference type="EC" id="4.1.1.7" evidence="7"/>
<dbReference type="Pfam" id="PF00205">
    <property type="entry name" value="TPP_enzyme_M"/>
    <property type="match status" value="1"/>
</dbReference>
<evidence type="ECO:0000256" key="2">
    <source>
        <dbReference type="ARBA" id="ARBA00023052"/>
    </source>
</evidence>
<accession>A0A0M6ZEE0</accession>
<dbReference type="InterPro" id="IPR011766">
    <property type="entry name" value="TPP_enzyme_TPP-bd"/>
</dbReference>
<evidence type="ECO:0000256" key="3">
    <source>
        <dbReference type="RuleBase" id="RU362132"/>
    </source>
</evidence>
<organism evidence="7 8">
    <name type="scientific">Roseibium album</name>
    <dbReference type="NCBI Taxonomy" id="311410"/>
    <lineage>
        <taxon>Bacteria</taxon>
        <taxon>Pseudomonadati</taxon>
        <taxon>Pseudomonadota</taxon>
        <taxon>Alphaproteobacteria</taxon>
        <taxon>Hyphomicrobiales</taxon>
        <taxon>Stappiaceae</taxon>
        <taxon>Roseibium</taxon>
    </lineage>
</organism>
<reference evidence="8" key="1">
    <citation type="submission" date="2015-07" db="EMBL/GenBank/DDBJ databases">
        <authorList>
            <person name="Rodrigo-Torres Lidia"/>
            <person name="Arahal R.David."/>
        </authorList>
    </citation>
    <scope>NUCLEOTIDE SEQUENCE [LARGE SCALE GENOMIC DNA]</scope>
    <source>
        <strain evidence="8">CECT 5096</strain>
    </source>
</reference>
<dbReference type="NCBIfam" id="NF005485">
    <property type="entry name" value="PRK07092.1"/>
    <property type="match status" value="1"/>
</dbReference>
<proteinExistence type="inferred from homology"/>
<dbReference type="PANTHER" id="PTHR18968:SF133">
    <property type="entry name" value="BENZOYLFORMATE DECARBOXYLASE"/>
    <property type="match status" value="1"/>
</dbReference>
<feature type="domain" description="Thiamine pyrophosphate enzyme N-terminal TPP-binding" evidence="6">
    <location>
        <begin position="1"/>
        <end position="105"/>
    </location>
</feature>
<feature type="domain" description="Thiamine pyrophosphate enzyme TPP-binding" evidence="5">
    <location>
        <begin position="388"/>
        <end position="513"/>
    </location>
</feature>
<dbReference type="InterPro" id="IPR029035">
    <property type="entry name" value="DHS-like_NAD/FAD-binding_dom"/>
</dbReference>
<keyword evidence="8" id="KW-1185">Reference proteome</keyword>
<sequence length="527" mass="56939">MNVRDVSRELMRELGLKKVFGNPGSTEIPFLQDWPDDFDYVLGLQELSVVGMADGYAQASGEAVFVNLHSAAGVGHAMGGIYTAYLNQTPMIITAGQQSRDLLLRRPFLGSMEATELPKPYVKWSCEPARPQDVPLALLKAHTIAMQHPRGPVLVSIPMDDWNCPADMPQLLHRSDEHAPHVQAVENVVSALTRTENPSLVLGPGVARSGARRAAIKLAEHLGATVYTAPMASRSVFDETHHLFAGHLPAAPRPLLQELKKHDASIVIGAPAFAFHVSGDLSAFGKMPPVFQFDDNPDAVASAFGVQSTMCSPRLAIEALLQQTSPGKHWKKEPRPAPQTTTGSRFSADCVLETLNAFLPENAALVEEAPSHKNAFRTFVPDTLHREYFAMSSGGLGFAVPAAAGIALSEKFGRVVAIVGDGSAMYSPQALWTIAQRDLPVTILILNNRGYGAMRAFSELFQSDKVPGIEIDGIDFACLATSQGMTAQVARDTASLENALVQAFERKGPMLIEARVDQTIEALYDLD</sequence>
<dbReference type="PANTHER" id="PTHR18968">
    <property type="entry name" value="THIAMINE PYROPHOSPHATE ENZYMES"/>
    <property type="match status" value="1"/>
</dbReference>
<evidence type="ECO:0000259" key="5">
    <source>
        <dbReference type="Pfam" id="PF02775"/>
    </source>
</evidence>
<keyword evidence="7" id="KW-0456">Lyase</keyword>
<dbReference type="GO" id="GO:0000287">
    <property type="term" value="F:magnesium ion binding"/>
    <property type="evidence" value="ECO:0007669"/>
    <property type="project" value="InterPro"/>
</dbReference>
<gene>
    <name evidence="7" type="primary">mdlC</name>
    <name evidence="7" type="ORF">LA5096_03182</name>
</gene>
<evidence type="ECO:0000256" key="1">
    <source>
        <dbReference type="ARBA" id="ARBA00007812"/>
    </source>
</evidence>
<dbReference type="GO" id="GO:0003984">
    <property type="term" value="F:acetolactate synthase activity"/>
    <property type="evidence" value="ECO:0007669"/>
    <property type="project" value="TreeGrafter"/>
</dbReference>
<comment type="similarity">
    <text evidence="1 3">Belongs to the TPP enzyme family.</text>
</comment>
<dbReference type="InterPro" id="IPR012000">
    <property type="entry name" value="Thiamin_PyroP_enz_cen_dom"/>
</dbReference>
<dbReference type="Pfam" id="PF02775">
    <property type="entry name" value="TPP_enzyme_C"/>
    <property type="match status" value="1"/>
</dbReference>
<protein>
    <submittedName>
        <fullName evidence="7">Benzoylformate decarboxylase</fullName>
        <ecNumber evidence="7">4.1.1.7</ecNumber>
    </submittedName>
</protein>
<evidence type="ECO:0000259" key="6">
    <source>
        <dbReference type="Pfam" id="PF02776"/>
    </source>
</evidence>